<evidence type="ECO:0000313" key="3">
    <source>
        <dbReference type="EMBL" id="OBY64261.1"/>
    </source>
</evidence>
<dbReference type="PRINTS" id="PR01438">
    <property type="entry name" value="UNVRSLSTRESS"/>
</dbReference>
<feature type="domain" description="UspA" evidence="2">
    <location>
        <begin position="1"/>
        <end position="146"/>
    </location>
</feature>
<dbReference type="KEGG" id="pob:LPB03_04820"/>
<dbReference type="RefSeq" id="WP_065319011.1">
    <property type="nucleotide sequence ID" value="NZ_CP017477.1"/>
</dbReference>
<reference evidence="4" key="1">
    <citation type="submission" date="2016-02" db="EMBL/GenBank/DDBJ databases">
        <authorList>
            <person name="Shin S.-K."/>
            <person name="Yi H."/>
            <person name="Kim E."/>
        </authorList>
    </citation>
    <scope>NUCLEOTIDE SEQUENCE [LARGE SCALE GENOMIC DNA]</scope>
    <source>
        <strain evidence="4">LPB0003</strain>
    </source>
</reference>
<dbReference type="InterPro" id="IPR006015">
    <property type="entry name" value="Universal_stress_UspA"/>
</dbReference>
<accession>A0A1B8TX09</accession>
<dbReference type="CDD" id="cd00293">
    <property type="entry name" value="USP-like"/>
    <property type="match status" value="1"/>
</dbReference>
<dbReference type="STRING" id="1774273.LPB03_04820"/>
<dbReference type="PANTHER" id="PTHR46268">
    <property type="entry name" value="STRESS RESPONSE PROTEIN NHAX"/>
    <property type="match status" value="1"/>
</dbReference>
<name>A0A1B8TX09_9FLAO</name>
<sequence>MKNILLPTDFSENSWNAIVYAINFYKNDACTFYLLNVGGFASIVTDTPYIPDSKVLEQDYINPAKIKLRNIIKRISVEFPTNKKHKFYMLAEYSYLIDAIRKHVKEKKIDIIVMGTKGASGLKEKIVGSNAGDVITKVACTTLIVPENAKFKELKEIAFPTDFVLHYNIQALEPIFEITEHKEASLRVVHISKQEAVLNIDQQNNKNLLEDLLYNRNYSFHTLTNKKVEDAVQCFVESRDIDMIVMVAKNLNYFQQLFFHTKVEKISYHTSVPFFVLHE</sequence>
<evidence type="ECO:0000256" key="1">
    <source>
        <dbReference type="ARBA" id="ARBA00008791"/>
    </source>
</evidence>
<dbReference type="OrthoDB" id="9788959at2"/>
<dbReference type="SUPFAM" id="SSF52402">
    <property type="entry name" value="Adenine nucleotide alpha hydrolases-like"/>
    <property type="match status" value="2"/>
</dbReference>
<comment type="similarity">
    <text evidence="1">Belongs to the universal stress protein A family.</text>
</comment>
<dbReference type="InterPro" id="IPR014729">
    <property type="entry name" value="Rossmann-like_a/b/a_fold"/>
</dbReference>
<dbReference type="InterPro" id="IPR006016">
    <property type="entry name" value="UspA"/>
</dbReference>
<dbReference type="Proteomes" id="UP000092584">
    <property type="component" value="Unassembled WGS sequence"/>
</dbReference>
<evidence type="ECO:0000259" key="2">
    <source>
        <dbReference type="Pfam" id="PF00582"/>
    </source>
</evidence>
<protein>
    <submittedName>
        <fullName evidence="3">Universal stress protein</fullName>
    </submittedName>
</protein>
<organism evidence="3 4">
    <name type="scientific">Polaribacter vadi</name>
    <dbReference type="NCBI Taxonomy" id="1774273"/>
    <lineage>
        <taxon>Bacteria</taxon>
        <taxon>Pseudomonadati</taxon>
        <taxon>Bacteroidota</taxon>
        <taxon>Flavobacteriia</taxon>
        <taxon>Flavobacteriales</taxon>
        <taxon>Flavobacteriaceae</taxon>
    </lineage>
</organism>
<gene>
    <name evidence="3" type="ORF">LPB3_07675</name>
</gene>
<evidence type="ECO:0000313" key="4">
    <source>
        <dbReference type="Proteomes" id="UP000092584"/>
    </source>
</evidence>
<dbReference type="AlphaFoldDB" id="A0A1B8TX09"/>
<proteinExistence type="inferred from homology"/>
<dbReference type="Gene3D" id="3.40.50.620">
    <property type="entry name" value="HUPs"/>
    <property type="match status" value="2"/>
</dbReference>
<comment type="caution">
    <text evidence="3">The sequence shown here is derived from an EMBL/GenBank/DDBJ whole genome shotgun (WGS) entry which is preliminary data.</text>
</comment>
<dbReference type="EMBL" id="LSFM01000022">
    <property type="protein sequence ID" value="OBY64261.1"/>
    <property type="molecule type" value="Genomic_DNA"/>
</dbReference>
<dbReference type="PANTHER" id="PTHR46268:SF6">
    <property type="entry name" value="UNIVERSAL STRESS PROTEIN UP12"/>
    <property type="match status" value="1"/>
</dbReference>
<dbReference type="Pfam" id="PF00582">
    <property type="entry name" value="Usp"/>
    <property type="match status" value="1"/>
</dbReference>
<keyword evidence="4" id="KW-1185">Reference proteome</keyword>